<name>A0ABR1HYJ2_9HYPO</name>
<feature type="chain" id="PRO_5045279633" evidence="1">
    <location>
        <begin position="18"/>
        <end position="89"/>
    </location>
</feature>
<comment type="caution">
    <text evidence="2">The sequence shown here is derived from an EMBL/GenBank/DDBJ whole genome shotgun (WGS) entry which is preliminary data.</text>
</comment>
<dbReference type="Proteomes" id="UP001498421">
    <property type="component" value="Unassembled WGS sequence"/>
</dbReference>
<evidence type="ECO:0000313" key="3">
    <source>
        <dbReference type="Proteomes" id="UP001498421"/>
    </source>
</evidence>
<keyword evidence="1" id="KW-0732">Signal</keyword>
<proteinExistence type="predicted"/>
<protein>
    <submittedName>
        <fullName evidence="2">Uncharacterized protein</fullName>
    </submittedName>
</protein>
<accession>A0ABR1HYJ2</accession>
<feature type="signal peptide" evidence="1">
    <location>
        <begin position="1"/>
        <end position="17"/>
    </location>
</feature>
<gene>
    <name evidence="2" type="ORF">QQZ08_007583</name>
</gene>
<evidence type="ECO:0000313" key="2">
    <source>
        <dbReference type="EMBL" id="KAK7425869.1"/>
    </source>
</evidence>
<keyword evidence="3" id="KW-1185">Reference proteome</keyword>
<organism evidence="2 3">
    <name type="scientific">Neonectria magnoliae</name>
    <dbReference type="NCBI Taxonomy" id="2732573"/>
    <lineage>
        <taxon>Eukaryota</taxon>
        <taxon>Fungi</taxon>
        <taxon>Dikarya</taxon>
        <taxon>Ascomycota</taxon>
        <taxon>Pezizomycotina</taxon>
        <taxon>Sordariomycetes</taxon>
        <taxon>Hypocreomycetidae</taxon>
        <taxon>Hypocreales</taxon>
        <taxon>Nectriaceae</taxon>
        <taxon>Neonectria</taxon>
    </lineage>
</organism>
<evidence type="ECO:0000256" key="1">
    <source>
        <dbReference type="SAM" id="SignalP"/>
    </source>
</evidence>
<sequence>MKLQLFMLSLTVMTALAAPVLKGRQNDIPSCEDGGEGPVNDAFDTSAECKEKCFLRENADNDNKYGVCAGLCMNVGHPAPIFQCRGKGL</sequence>
<reference evidence="2 3" key="1">
    <citation type="journal article" date="2025" name="Microbiol. Resour. Announc.">
        <title>Draft genome sequences for Neonectria magnoliae and Neonectria punicea, canker pathogens of Liriodendron tulipifera and Acer saccharum in West Virginia.</title>
        <authorList>
            <person name="Petronek H.M."/>
            <person name="Kasson M.T."/>
            <person name="Metheny A.M."/>
            <person name="Stauder C.M."/>
            <person name="Lovett B."/>
            <person name="Lynch S.C."/>
            <person name="Garnas J.R."/>
            <person name="Kasson L.R."/>
            <person name="Stajich J.E."/>
        </authorList>
    </citation>
    <scope>NUCLEOTIDE SEQUENCE [LARGE SCALE GENOMIC DNA]</scope>
    <source>
        <strain evidence="2 3">NRRL 64651</strain>
    </source>
</reference>
<dbReference type="EMBL" id="JAZAVK010000074">
    <property type="protein sequence ID" value="KAK7425869.1"/>
    <property type="molecule type" value="Genomic_DNA"/>
</dbReference>